<name>A0A6I3SNC1_HELMO</name>
<evidence type="ECO:0000313" key="2">
    <source>
        <dbReference type="Proteomes" id="UP000430670"/>
    </source>
</evidence>
<keyword evidence="2" id="KW-1185">Reference proteome</keyword>
<proteinExistence type="predicted"/>
<sequence>MSLFRFIASDKPLPEVDQSGFTKLKVRDLKRMIQEKIIPMPKSPLPLDKLDDDSEVLYAASESDIGGLKISICKNPPTGLERYITKEYIYWMEGRLDSKCINQLKMYLKTNLQKENKVELWSILFGDEFVTNVSQKTPLMELTDADLVWLRDHECCCLTVE</sequence>
<gene>
    <name evidence="1" type="ORF">GJ688_16380</name>
</gene>
<organism evidence="1 2">
    <name type="scientific">Heliobacterium mobile</name>
    <name type="common">Heliobacillus mobilis</name>
    <dbReference type="NCBI Taxonomy" id="28064"/>
    <lineage>
        <taxon>Bacteria</taxon>
        <taxon>Bacillati</taxon>
        <taxon>Bacillota</taxon>
        <taxon>Clostridia</taxon>
        <taxon>Eubacteriales</taxon>
        <taxon>Heliobacteriaceae</taxon>
        <taxon>Heliobacterium</taxon>
    </lineage>
</organism>
<dbReference type="OrthoDB" id="1797524at2"/>
<protein>
    <submittedName>
        <fullName evidence="1">Uncharacterized protein</fullName>
    </submittedName>
</protein>
<dbReference type="RefSeq" id="WP_155477607.1">
    <property type="nucleotide sequence ID" value="NZ_WNKU01000027.1"/>
</dbReference>
<dbReference type="AlphaFoldDB" id="A0A6I3SNC1"/>
<dbReference type="EMBL" id="WNKU01000027">
    <property type="protein sequence ID" value="MTV50523.1"/>
    <property type="molecule type" value="Genomic_DNA"/>
</dbReference>
<reference evidence="1 2" key="1">
    <citation type="submission" date="2019-11" db="EMBL/GenBank/DDBJ databases">
        <title>Whole-genome sequence of a the green, strictly anaerobic photosynthetic bacterium Heliobacillus mobilis DSM 6151.</title>
        <authorList>
            <person name="Kyndt J.A."/>
            <person name="Meyer T.E."/>
        </authorList>
    </citation>
    <scope>NUCLEOTIDE SEQUENCE [LARGE SCALE GENOMIC DNA]</scope>
    <source>
        <strain evidence="1 2">DSM 6151</strain>
    </source>
</reference>
<comment type="caution">
    <text evidence="1">The sequence shown here is derived from an EMBL/GenBank/DDBJ whole genome shotgun (WGS) entry which is preliminary data.</text>
</comment>
<evidence type="ECO:0000313" key="1">
    <source>
        <dbReference type="EMBL" id="MTV50523.1"/>
    </source>
</evidence>
<accession>A0A6I3SNC1</accession>
<dbReference type="Proteomes" id="UP000430670">
    <property type="component" value="Unassembled WGS sequence"/>
</dbReference>